<evidence type="ECO:0000313" key="3">
    <source>
        <dbReference type="Proteomes" id="UP000239800"/>
    </source>
</evidence>
<dbReference type="RefSeq" id="WP_104811896.1">
    <property type="nucleotide sequence ID" value="NZ_MQUB01000001.1"/>
</dbReference>
<keyword evidence="1" id="KW-0732">Signal</keyword>
<proteinExistence type="predicted"/>
<accession>A0A2S7KMY8</accession>
<comment type="caution">
    <text evidence="2">The sequence shown here is derived from an EMBL/GenBank/DDBJ whole genome shotgun (WGS) entry which is preliminary data.</text>
</comment>
<dbReference type="Proteomes" id="UP000239800">
    <property type="component" value="Unassembled WGS sequence"/>
</dbReference>
<evidence type="ECO:0008006" key="4">
    <source>
        <dbReference type="Google" id="ProtNLM"/>
    </source>
</evidence>
<dbReference type="EMBL" id="MQUB01000001">
    <property type="protein sequence ID" value="PQB03971.1"/>
    <property type="molecule type" value="Genomic_DNA"/>
</dbReference>
<sequence length="211" mass="23773">MKKISFIALVCLLTLSGCSSKYLTSSSNVSQEKKSYDKILIVAIAKDLTSRIRFENQVVSDFATKGITAASSVDVIKKDSFDKKLTEAEIDMLRNTLKQAGFDGIIITNLIDASQYTDVIPGNTNTAYYPARYGRFGRYYSYYPVTYWEPDQVVTGVKYTLESVLYDLRVDDTDNLQWVGRFQVKDPSSISKSVSKYSYELVNALMESSIQ</sequence>
<protein>
    <recommendedName>
        <fullName evidence="4">DUF4136 domain-containing protein</fullName>
    </recommendedName>
</protein>
<dbReference type="PROSITE" id="PS51257">
    <property type="entry name" value="PROKAR_LIPOPROTEIN"/>
    <property type="match status" value="1"/>
</dbReference>
<dbReference type="OrthoDB" id="1442441at2"/>
<gene>
    <name evidence="2" type="ORF">BST85_02910</name>
</gene>
<feature type="chain" id="PRO_5015598139" description="DUF4136 domain-containing protein" evidence="1">
    <location>
        <begin position="22"/>
        <end position="211"/>
    </location>
</feature>
<name>A0A2S7KMY8_9FLAO</name>
<evidence type="ECO:0000256" key="1">
    <source>
        <dbReference type="SAM" id="SignalP"/>
    </source>
</evidence>
<feature type="signal peptide" evidence="1">
    <location>
        <begin position="1"/>
        <end position="21"/>
    </location>
</feature>
<keyword evidence="3" id="KW-1185">Reference proteome</keyword>
<evidence type="ECO:0000313" key="2">
    <source>
        <dbReference type="EMBL" id="PQB03971.1"/>
    </source>
</evidence>
<dbReference type="AlphaFoldDB" id="A0A2S7KMY8"/>
<organism evidence="2 3">
    <name type="scientific">Aureitalea marina</name>
    <dbReference type="NCBI Taxonomy" id="930804"/>
    <lineage>
        <taxon>Bacteria</taxon>
        <taxon>Pseudomonadati</taxon>
        <taxon>Bacteroidota</taxon>
        <taxon>Flavobacteriia</taxon>
        <taxon>Flavobacteriales</taxon>
        <taxon>Flavobacteriaceae</taxon>
        <taxon>Aureitalea</taxon>
    </lineage>
</organism>
<reference evidence="2 3" key="1">
    <citation type="submission" date="2016-11" db="EMBL/GenBank/DDBJ databases">
        <title>Trade-off between light-utilization and light-protection in marine flavobacteria.</title>
        <authorList>
            <person name="Kumagai Y."/>
        </authorList>
    </citation>
    <scope>NUCLEOTIDE SEQUENCE [LARGE SCALE GENOMIC DNA]</scope>
    <source>
        <strain evidence="2 3">NBRC 107741</strain>
    </source>
</reference>